<dbReference type="Proteomes" id="UP000240974">
    <property type="component" value="Unassembled WGS sequence"/>
</dbReference>
<sequence length="199" mass="23504">MNVSTCLNILREIKDVAFATVDENNQPQVRIIDVMLVEDNKLYFCTARGKDFYKQLKNHPYVAIIGMNKEYQMVRLNGLVKRLEKQKYWIDRIFKHNSLMNYVYPNESRYILEAFCLEEGELEFFDLGKEPIYRESFSVNKEIKPKGFIISNQCIQCGLYQKNCPQQCISNYQIQQERCLYCGLCYEKCPVQAIESKVL</sequence>
<evidence type="ECO:0000259" key="4">
    <source>
        <dbReference type="PROSITE" id="PS51379"/>
    </source>
</evidence>
<evidence type="ECO:0000256" key="2">
    <source>
        <dbReference type="ARBA" id="ARBA00023004"/>
    </source>
</evidence>
<dbReference type="Gene3D" id="2.30.110.10">
    <property type="entry name" value="Electron Transport, Fmn-binding Protein, Chain A"/>
    <property type="match status" value="1"/>
</dbReference>
<dbReference type="Gene3D" id="3.30.70.20">
    <property type="match status" value="1"/>
</dbReference>
<evidence type="ECO:0000256" key="3">
    <source>
        <dbReference type="ARBA" id="ARBA00023014"/>
    </source>
</evidence>
<organism evidence="5 6">
    <name type="scientific">Faecalibacillus intestinalis</name>
    <dbReference type="NCBI Taxonomy" id="1982626"/>
    <lineage>
        <taxon>Bacteria</taxon>
        <taxon>Bacillati</taxon>
        <taxon>Bacillota</taxon>
        <taxon>Erysipelotrichia</taxon>
        <taxon>Erysipelotrichales</taxon>
        <taxon>Coprobacillaceae</taxon>
        <taxon>Faecalibacillus</taxon>
    </lineage>
</organism>
<protein>
    <submittedName>
        <fullName evidence="5">(4Fe-4S)-binding protein</fullName>
    </submittedName>
</protein>
<accession>A0A2T3FXC7</accession>
<dbReference type="InterPro" id="IPR017900">
    <property type="entry name" value="4Fe4S_Fe_S_CS"/>
</dbReference>
<dbReference type="PROSITE" id="PS00198">
    <property type="entry name" value="4FE4S_FER_1"/>
    <property type="match status" value="1"/>
</dbReference>
<evidence type="ECO:0000313" key="6">
    <source>
        <dbReference type="Proteomes" id="UP000240974"/>
    </source>
</evidence>
<name>A0A2T3FXC7_9FIRM</name>
<dbReference type="InterPro" id="IPR012349">
    <property type="entry name" value="Split_barrel_FMN-bd"/>
</dbReference>
<evidence type="ECO:0000313" key="5">
    <source>
        <dbReference type="EMBL" id="PST39945.1"/>
    </source>
</evidence>
<evidence type="ECO:0000256" key="1">
    <source>
        <dbReference type="ARBA" id="ARBA00022723"/>
    </source>
</evidence>
<dbReference type="GO" id="GO:0051536">
    <property type="term" value="F:iron-sulfur cluster binding"/>
    <property type="evidence" value="ECO:0007669"/>
    <property type="project" value="UniProtKB-KW"/>
</dbReference>
<dbReference type="EMBL" id="PYLQ01000014">
    <property type="protein sequence ID" value="PST39945.1"/>
    <property type="molecule type" value="Genomic_DNA"/>
</dbReference>
<dbReference type="Pfam" id="PF01243">
    <property type="entry name" value="PNPOx_N"/>
    <property type="match status" value="1"/>
</dbReference>
<keyword evidence="6" id="KW-1185">Reference proteome</keyword>
<dbReference type="GO" id="GO:0046872">
    <property type="term" value="F:metal ion binding"/>
    <property type="evidence" value="ECO:0007669"/>
    <property type="project" value="UniProtKB-KW"/>
</dbReference>
<feature type="domain" description="4Fe-4S ferredoxin-type" evidence="4">
    <location>
        <begin position="170"/>
        <end position="199"/>
    </location>
</feature>
<dbReference type="SUPFAM" id="SSF54862">
    <property type="entry name" value="4Fe-4S ferredoxins"/>
    <property type="match status" value="1"/>
</dbReference>
<proteinExistence type="predicted"/>
<comment type="caution">
    <text evidence="5">The sequence shown here is derived from an EMBL/GenBank/DDBJ whole genome shotgun (WGS) entry which is preliminary data.</text>
</comment>
<keyword evidence="3" id="KW-0411">Iron-sulfur</keyword>
<dbReference type="SUPFAM" id="SSF50475">
    <property type="entry name" value="FMN-binding split barrel"/>
    <property type="match status" value="1"/>
</dbReference>
<dbReference type="InterPro" id="IPR017896">
    <property type="entry name" value="4Fe4S_Fe-S-bd"/>
</dbReference>
<keyword evidence="2" id="KW-0408">Iron</keyword>
<gene>
    <name evidence="5" type="ORF">C7U54_09725</name>
</gene>
<dbReference type="InterPro" id="IPR011576">
    <property type="entry name" value="Pyridox_Oxase_N"/>
</dbReference>
<dbReference type="AlphaFoldDB" id="A0A2T3FXC7"/>
<dbReference type="RefSeq" id="WP_107030167.1">
    <property type="nucleotide sequence ID" value="NZ_PYLQ01000014.1"/>
</dbReference>
<dbReference type="PROSITE" id="PS51379">
    <property type="entry name" value="4FE4S_FER_2"/>
    <property type="match status" value="1"/>
</dbReference>
<reference evidence="5 6" key="1">
    <citation type="journal article" date="2019" name="Int. J. Syst. Evol. Microbiol.">
        <title>Faecalibacillus intestinalis gen. nov., sp. nov. and Faecalibacillus faecis sp. nov., isolated from human faeces.</title>
        <authorList>
            <person name="Seo B."/>
            <person name="Jeon K."/>
            <person name="Baek I."/>
            <person name="Lee Y.M."/>
            <person name="Baek K."/>
            <person name="Ko G."/>
        </authorList>
    </citation>
    <scope>NUCLEOTIDE SEQUENCE [LARGE SCALE GENOMIC DNA]</scope>
    <source>
        <strain evidence="5 6">SNUG30099</strain>
    </source>
</reference>
<dbReference type="Pfam" id="PF00037">
    <property type="entry name" value="Fer4"/>
    <property type="match status" value="1"/>
</dbReference>
<keyword evidence="1" id="KW-0479">Metal-binding</keyword>